<evidence type="ECO:0000256" key="1">
    <source>
        <dbReference type="ARBA" id="ARBA00001917"/>
    </source>
</evidence>
<feature type="domain" description="NADH:flavin oxidoreductase/NADH oxidase N-terminal" evidence="7">
    <location>
        <begin position="50"/>
        <end position="402"/>
    </location>
</feature>
<keyword evidence="4" id="KW-0521">NADP</keyword>
<evidence type="ECO:0000256" key="2">
    <source>
        <dbReference type="ARBA" id="ARBA00022630"/>
    </source>
</evidence>
<dbReference type="OrthoDB" id="72788at2759"/>
<dbReference type="Gene3D" id="3.20.20.70">
    <property type="entry name" value="Aldolase class I"/>
    <property type="match status" value="1"/>
</dbReference>
<dbReference type="CDD" id="cd02932">
    <property type="entry name" value="OYE_YqiM_FMN"/>
    <property type="match status" value="1"/>
</dbReference>
<dbReference type="InterPro" id="IPR044152">
    <property type="entry name" value="YqjM-like"/>
</dbReference>
<dbReference type="EMBL" id="CAJPDQ010000001">
    <property type="protein sequence ID" value="CAF9903040.1"/>
    <property type="molecule type" value="Genomic_DNA"/>
</dbReference>
<dbReference type="GO" id="GO:0003959">
    <property type="term" value="F:NADPH dehydrogenase activity"/>
    <property type="evidence" value="ECO:0007669"/>
    <property type="project" value="InterPro"/>
</dbReference>
<keyword evidence="2" id="KW-0285">Flavoprotein</keyword>
<dbReference type="AlphaFoldDB" id="A0A8H3I105"/>
<feature type="region of interest" description="Disordered" evidence="6">
    <location>
        <begin position="1"/>
        <end position="24"/>
    </location>
</feature>
<keyword evidence="3" id="KW-0288">FMN</keyword>
<evidence type="ECO:0000256" key="4">
    <source>
        <dbReference type="ARBA" id="ARBA00022857"/>
    </source>
</evidence>
<evidence type="ECO:0000256" key="3">
    <source>
        <dbReference type="ARBA" id="ARBA00022643"/>
    </source>
</evidence>
<protein>
    <recommendedName>
        <fullName evidence="7">NADH:flavin oxidoreductase/NADH oxidase N-terminal domain-containing protein</fullName>
    </recommendedName>
</protein>
<accession>A0A8H3I105</accession>
<keyword evidence="9" id="KW-1185">Reference proteome</keyword>
<organism evidence="8 9">
    <name type="scientific">Gomphillus americanus</name>
    <dbReference type="NCBI Taxonomy" id="1940652"/>
    <lineage>
        <taxon>Eukaryota</taxon>
        <taxon>Fungi</taxon>
        <taxon>Dikarya</taxon>
        <taxon>Ascomycota</taxon>
        <taxon>Pezizomycotina</taxon>
        <taxon>Lecanoromycetes</taxon>
        <taxon>OSLEUM clade</taxon>
        <taxon>Ostropomycetidae</taxon>
        <taxon>Ostropales</taxon>
        <taxon>Graphidaceae</taxon>
        <taxon>Gomphilloideae</taxon>
        <taxon>Gomphillus</taxon>
    </lineage>
</organism>
<reference evidence="8" key="1">
    <citation type="submission" date="2021-03" db="EMBL/GenBank/DDBJ databases">
        <authorList>
            <person name="Tagirdzhanova G."/>
        </authorList>
    </citation>
    <scope>NUCLEOTIDE SEQUENCE</scope>
</reference>
<dbReference type="PANTHER" id="PTHR43303:SF4">
    <property type="entry name" value="NADPH DEHYDROGENASE C23G7.10C-RELATED"/>
    <property type="match status" value="1"/>
</dbReference>
<keyword evidence="5" id="KW-0560">Oxidoreductase</keyword>
<dbReference type="GO" id="GO:0050661">
    <property type="term" value="F:NADP binding"/>
    <property type="evidence" value="ECO:0007669"/>
    <property type="project" value="InterPro"/>
</dbReference>
<evidence type="ECO:0000256" key="6">
    <source>
        <dbReference type="SAM" id="MobiDB-lite"/>
    </source>
</evidence>
<dbReference type="InterPro" id="IPR013785">
    <property type="entry name" value="Aldolase_TIM"/>
</dbReference>
<evidence type="ECO:0000259" key="7">
    <source>
        <dbReference type="Pfam" id="PF00724"/>
    </source>
</evidence>
<gene>
    <name evidence="8" type="ORF">GOMPHAMPRED_000072</name>
</gene>
<dbReference type="Proteomes" id="UP000664169">
    <property type="component" value="Unassembled WGS sequence"/>
</dbReference>
<comment type="caution">
    <text evidence="8">The sequence shown here is derived from an EMBL/GenBank/DDBJ whole genome shotgun (WGS) entry which is preliminary data.</text>
</comment>
<evidence type="ECO:0000313" key="9">
    <source>
        <dbReference type="Proteomes" id="UP000664169"/>
    </source>
</evidence>
<comment type="cofactor">
    <cofactor evidence="1">
        <name>FMN</name>
        <dbReference type="ChEBI" id="CHEBI:58210"/>
    </cofactor>
</comment>
<dbReference type="SUPFAM" id="SSF51395">
    <property type="entry name" value="FMN-linked oxidoreductases"/>
    <property type="match status" value="1"/>
</dbReference>
<proteinExistence type="predicted"/>
<dbReference type="PANTHER" id="PTHR43303">
    <property type="entry name" value="NADPH DEHYDROGENASE C23G7.10C-RELATED"/>
    <property type="match status" value="1"/>
</dbReference>
<evidence type="ECO:0000313" key="8">
    <source>
        <dbReference type="EMBL" id="CAF9903040.1"/>
    </source>
</evidence>
<sequence length="428" mass="46747">MAEQASHHNVQAAPPKPFQNIPNRRATGVDYFTPAQSPPAGTALSENPPKLFQSVKVRGVTFPNRIFLSPLCQYSAENGHFTEWHQTHLGGIIQRGPGLAFVEATSVTANGRITPQDSGLWLDSQIVPLKRIVDFAHSQSQLIAIQLGHAGRKSSTVAPWISGADASSTIVGGWPDDVWAPSAVTYSDKFPDPKAYSLAGIEKLKEDWAASIARALKAGFDIIEVHSAHGYLFHEFLSPVTNKRTDKYGGSFENRTRLLLEIVDLTRSLIPDTMPLFVRLSATDWLEHEDYDSWTLDQSVKLASLLAEKGVDVLDVSSGGLASAQKIDKNRYDAKISSGGEAYQAGFAHDIKKAVGDKLLVTTVGGIRTGKIAQEQVDQGLDFIFAGRWFQKNPGLVFQFADELGVDVRMPNQISWAFVGRGSHGKKK</sequence>
<name>A0A8H3I105_9LECA</name>
<dbReference type="InterPro" id="IPR001155">
    <property type="entry name" value="OxRdtase_FMN_N"/>
</dbReference>
<dbReference type="Pfam" id="PF00724">
    <property type="entry name" value="Oxidored_FMN"/>
    <property type="match status" value="1"/>
</dbReference>
<dbReference type="GO" id="GO:0010181">
    <property type="term" value="F:FMN binding"/>
    <property type="evidence" value="ECO:0007669"/>
    <property type="project" value="InterPro"/>
</dbReference>
<evidence type="ECO:0000256" key="5">
    <source>
        <dbReference type="ARBA" id="ARBA00023002"/>
    </source>
</evidence>